<dbReference type="AlphaFoldDB" id="W7Q9L8"/>
<evidence type="ECO:0000256" key="4">
    <source>
        <dbReference type="ARBA" id="ARBA00022679"/>
    </source>
</evidence>
<dbReference type="PATRIC" id="fig|1328313.3.peg.3340"/>
<dbReference type="InterPro" id="IPR029044">
    <property type="entry name" value="Nucleotide-diphossugar_trans"/>
</dbReference>
<feature type="site" description="Positions MEP for the nucleophilic attack" evidence="7">
    <location>
        <position position="157"/>
    </location>
</feature>
<evidence type="ECO:0000256" key="6">
    <source>
        <dbReference type="ARBA" id="ARBA00023229"/>
    </source>
</evidence>
<dbReference type="NCBIfam" id="TIGR00453">
    <property type="entry name" value="ispD"/>
    <property type="match status" value="1"/>
</dbReference>
<accession>W7Q9L8</accession>
<feature type="site" description="Transition state stabilizer" evidence="7">
    <location>
        <position position="19"/>
    </location>
</feature>
<evidence type="ECO:0000313" key="9">
    <source>
        <dbReference type="Proteomes" id="UP000019276"/>
    </source>
</evidence>
<dbReference type="PANTHER" id="PTHR32125">
    <property type="entry name" value="2-C-METHYL-D-ERYTHRITOL 4-PHOSPHATE CYTIDYLYLTRANSFERASE, CHLOROPLASTIC"/>
    <property type="match status" value="1"/>
</dbReference>
<reference evidence="8 9" key="1">
    <citation type="journal article" date="2014" name="Genome Announc.">
        <title>Draft Genome Sequence of the Agar-Degrading Bacterium Catenovulum sp. Strain DS-2, Isolated from Intestines of Haliotis diversicolor.</title>
        <authorList>
            <person name="Shan D."/>
            <person name="Li X."/>
            <person name="Gu Z."/>
            <person name="Wei G."/>
            <person name="Gao Z."/>
            <person name="Shao Z."/>
        </authorList>
    </citation>
    <scope>NUCLEOTIDE SEQUENCE [LARGE SCALE GENOMIC DNA]</scope>
    <source>
        <strain evidence="8 9">DS-2</strain>
    </source>
</reference>
<keyword evidence="5 7" id="KW-0548">Nucleotidyltransferase</keyword>
<dbReference type="GO" id="GO:0050518">
    <property type="term" value="F:2-C-methyl-D-erythritol 4-phosphate cytidylyltransferase activity"/>
    <property type="evidence" value="ECO:0007669"/>
    <property type="project" value="UniProtKB-UniRule"/>
</dbReference>
<dbReference type="InterPro" id="IPR050088">
    <property type="entry name" value="IspD/TarI_cytidylyltransf_bact"/>
</dbReference>
<evidence type="ECO:0000256" key="2">
    <source>
        <dbReference type="ARBA" id="ARBA00004787"/>
    </source>
</evidence>
<dbReference type="EMBL" id="ARZY01000040">
    <property type="protein sequence ID" value="EWH08666.1"/>
    <property type="molecule type" value="Genomic_DNA"/>
</dbReference>
<keyword evidence="6 7" id="KW-0414">Isoprene biosynthesis</keyword>
<dbReference type="InterPro" id="IPR034683">
    <property type="entry name" value="IspD/TarI"/>
</dbReference>
<feature type="site" description="Transition state stabilizer" evidence="7">
    <location>
        <position position="26"/>
    </location>
</feature>
<gene>
    <name evidence="7 8" type="primary">ispD</name>
    <name evidence="8" type="ORF">DS2_16349</name>
</gene>
<dbReference type="HAMAP" id="MF_00108">
    <property type="entry name" value="IspD"/>
    <property type="match status" value="1"/>
</dbReference>
<dbReference type="RefSeq" id="WP_035015973.1">
    <property type="nucleotide sequence ID" value="NZ_ARZY01000040.1"/>
</dbReference>
<comment type="pathway">
    <text evidence="2 7">Isoprenoid biosynthesis; isopentenyl diphosphate biosynthesis via DXP pathway; isopentenyl diphosphate from 1-deoxy-D-xylulose 5-phosphate: step 2/6.</text>
</comment>
<dbReference type="PANTHER" id="PTHR32125:SF4">
    <property type="entry name" value="2-C-METHYL-D-ERYTHRITOL 4-PHOSPHATE CYTIDYLYLTRANSFERASE, CHLOROPLASTIC"/>
    <property type="match status" value="1"/>
</dbReference>
<evidence type="ECO:0000313" key="8">
    <source>
        <dbReference type="EMBL" id="EWH08666.1"/>
    </source>
</evidence>
<dbReference type="PROSITE" id="PS01295">
    <property type="entry name" value="ISPD"/>
    <property type="match status" value="1"/>
</dbReference>
<dbReference type="OrthoDB" id="9806837at2"/>
<dbReference type="SUPFAM" id="SSF53448">
    <property type="entry name" value="Nucleotide-diphospho-sugar transferases"/>
    <property type="match status" value="1"/>
</dbReference>
<organism evidence="8 9">
    <name type="scientific">Catenovulum agarivorans DS-2</name>
    <dbReference type="NCBI Taxonomy" id="1328313"/>
    <lineage>
        <taxon>Bacteria</taxon>
        <taxon>Pseudomonadati</taxon>
        <taxon>Pseudomonadota</taxon>
        <taxon>Gammaproteobacteria</taxon>
        <taxon>Alteromonadales</taxon>
        <taxon>Alteromonadaceae</taxon>
        <taxon>Catenovulum</taxon>
    </lineage>
</organism>
<evidence type="ECO:0000256" key="7">
    <source>
        <dbReference type="HAMAP-Rule" id="MF_00108"/>
    </source>
</evidence>
<dbReference type="UniPathway" id="UPA00056">
    <property type="reaction ID" value="UER00093"/>
</dbReference>
<evidence type="ECO:0000256" key="3">
    <source>
        <dbReference type="ARBA" id="ARBA00009789"/>
    </source>
</evidence>
<keyword evidence="9" id="KW-1185">Reference proteome</keyword>
<proteinExistence type="inferred from homology"/>
<dbReference type="STRING" id="1328313.DS2_16349"/>
<dbReference type="CDD" id="cd02516">
    <property type="entry name" value="CDP-ME_synthetase"/>
    <property type="match status" value="1"/>
</dbReference>
<dbReference type="GO" id="GO:0019288">
    <property type="term" value="P:isopentenyl diphosphate biosynthetic process, methylerythritol 4-phosphate pathway"/>
    <property type="evidence" value="ECO:0007669"/>
    <property type="project" value="UniProtKB-UniRule"/>
</dbReference>
<comment type="catalytic activity">
    <reaction evidence="1 7">
        <text>2-C-methyl-D-erythritol 4-phosphate + CTP + H(+) = 4-CDP-2-C-methyl-D-erythritol + diphosphate</text>
        <dbReference type="Rhea" id="RHEA:13429"/>
        <dbReference type="ChEBI" id="CHEBI:15378"/>
        <dbReference type="ChEBI" id="CHEBI:33019"/>
        <dbReference type="ChEBI" id="CHEBI:37563"/>
        <dbReference type="ChEBI" id="CHEBI:57823"/>
        <dbReference type="ChEBI" id="CHEBI:58262"/>
        <dbReference type="EC" id="2.7.7.60"/>
    </reaction>
</comment>
<dbReference type="InterPro" id="IPR018294">
    <property type="entry name" value="ISPD_synthase_CS"/>
</dbReference>
<dbReference type="FunFam" id="3.90.550.10:FF:000003">
    <property type="entry name" value="2-C-methyl-D-erythritol 4-phosphate cytidylyltransferase"/>
    <property type="match status" value="1"/>
</dbReference>
<dbReference type="EC" id="2.7.7.60" evidence="7"/>
<evidence type="ECO:0000256" key="1">
    <source>
        <dbReference type="ARBA" id="ARBA00001282"/>
    </source>
</evidence>
<feature type="site" description="Positions MEP for the nucleophilic attack" evidence="7">
    <location>
        <position position="213"/>
    </location>
</feature>
<evidence type="ECO:0000256" key="5">
    <source>
        <dbReference type="ARBA" id="ARBA00022695"/>
    </source>
</evidence>
<dbReference type="Pfam" id="PF01128">
    <property type="entry name" value="IspD"/>
    <property type="match status" value="1"/>
</dbReference>
<dbReference type="Proteomes" id="UP000019276">
    <property type="component" value="Unassembled WGS sequence"/>
</dbReference>
<dbReference type="eggNOG" id="COG1211">
    <property type="taxonomic scope" value="Bacteria"/>
</dbReference>
<protein>
    <recommendedName>
        <fullName evidence="7">2-C-methyl-D-erythritol 4-phosphate cytidylyltransferase</fullName>
        <ecNumber evidence="7">2.7.7.60</ecNumber>
    </recommendedName>
    <alternativeName>
        <fullName evidence="7">4-diphosphocytidyl-2C-methyl-D-erythritol synthase</fullName>
    </alternativeName>
    <alternativeName>
        <fullName evidence="7">MEP cytidylyltransferase</fullName>
        <shortName evidence="7">MCT</shortName>
    </alternativeName>
</protein>
<sequence length="234" mass="26147">MNKCNSIAVIIPAAGVGKRMLSSTPKQYLKIQGKTVLQHTVERFCSLSFVAKIVIAVSENDGYIQDLLPKLSSKVTLAIGGKERADSVLAALKALDNFKYPWVMVHDAARPCVLKSDINKLFEQVKRTQRGAILGAPVRDTMKRSDKYNQIKHTVEREYLWHAYTPQMFQTELLAQAIDCHLANQQVITDEASAMELAGYPVQLVEGSDTNIKITRPQDLTLAQIYLENSNNEN</sequence>
<comment type="caution">
    <text evidence="8">The sequence shown here is derived from an EMBL/GenBank/DDBJ whole genome shotgun (WGS) entry which is preliminary data.</text>
</comment>
<comment type="similarity">
    <text evidence="3 7">Belongs to the IspD/TarI cytidylyltransferase family. IspD subfamily.</text>
</comment>
<dbReference type="InterPro" id="IPR001228">
    <property type="entry name" value="IspD"/>
</dbReference>
<comment type="function">
    <text evidence="7">Catalyzes the formation of 4-diphosphocytidyl-2-C-methyl-D-erythritol from CTP and 2-C-methyl-D-erythritol 4-phosphate (MEP).</text>
</comment>
<dbReference type="Gene3D" id="3.90.550.10">
    <property type="entry name" value="Spore Coat Polysaccharide Biosynthesis Protein SpsA, Chain A"/>
    <property type="match status" value="1"/>
</dbReference>
<name>W7Q9L8_9ALTE</name>
<keyword evidence="4 7" id="KW-0808">Transferase</keyword>